<dbReference type="GO" id="GO:0080120">
    <property type="term" value="P:CAAX-box protein maturation"/>
    <property type="evidence" value="ECO:0007669"/>
    <property type="project" value="UniProtKB-ARBA"/>
</dbReference>
<proteinExistence type="predicted"/>
<reference evidence="3 4" key="1">
    <citation type="journal article" date="2018" name="Sci. Rep.">
        <title>A novel species of the marine cyanobacterium Acaryochloris with a unique pigment content and lifestyle.</title>
        <authorList>
            <person name="Partensky F."/>
            <person name="Six C."/>
            <person name="Ratin M."/>
            <person name="Garczarek L."/>
            <person name="Vaulot D."/>
            <person name="Probert I."/>
            <person name="Calteau A."/>
            <person name="Gourvil P."/>
            <person name="Marie D."/>
            <person name="Grebert T."/>
            <person name="Bouchier C."/>
            <person name="Le Panse S."/>
            <person name="Gachenot M."/>
            <person name="Rodriguez F."/>
            <person name="Garrido J.L."/>
        </authorList>
    </citation>
    <scope>NUCLEOTIDE SEQUENCE [LARGE SCALE GENOMIC DNA]</scope>
    <source>
        <strain evidence="3 4">RCC1774</strain>
    </source>
</reference>
<accession>A0A2W1JG96</accession>
<dbReference type="PANTHER" id="PTHR43592">
    <property type="entry name" value="CAAX AMINO TERMINAL PROTEASE"/>
    <property type="match status" value="1"/>
</dbReference>
<sequence>MGLLLLIWSLPALAITQIWGAGPAALILLYVLFICGLQIWSKKLYGYAQPLQHYGLEITQSNAINLCLGLAIGGLSLGLMLNVEALFGWLTWRQPPGLSVALTGLGVAIAVGFAEELLFRGWLLDELERDYSPNLALLIGSAIFAALHYIKPWSEIVQNWPQAFGLFLLGITLVWSKRGCRGRLGLAIGLHAGLVWAYYCVDVGNWLAYTGLVPAWITGINENPLAGLMGLLCLSSIALNIRYWTTRKTFQKRP</sequence>
<feature type="transmembrane region" description="Helical" evidence="1">
    <location>
        <begin position="24"/>
        <end position="41"/>
    </location>
</feature>
<dbReference type="Proteomes" id="UP000248857">
    <property type="component" value="Unassembled WGS sequence"/>
</dbReference>
<dbReference type="AlphaFoldDB" id="A0A2W1JG96"/>
<keyword evidence="4" id="KW-1185">Reference proteome</keyword>
<comment type="caution">
    <text evidence="3">The sequence shown here is derived from an EMBL/GenBank/DDBJ whole genome shotgun (WGS) entry which is preliminary data.</text>
</comment>
<evidence type="ECO:0000313" key="4">
    <source>
        <dbReference type="Proteomes" id="UP000248857"/>
    </source>
</evidence>
<name>A0A2W1JG96_9CYAN</name>
<dbReference type="EMBL" id="PQWO01000009">
    <property type="protein sequence ID" value="PZD72578.1"/>
    <property type="molecule type" value="Genomic_DNA"/>
</dbReference>
<feature type="transmembrane region" description="Helical" evidence="1">
    <location>
        <begin position="182"/>
        <end position="199"/>
    </location>
</feature>
<feature type="transmembrane region" description="Helical" evidence="1">
    <location>
        <begin position="98"/>
        <end position="119"/>
    </location>
</feature>
<gene>
    <name evidence="3" type="ORF">C1752_03413</name>
</gene>
<protein>
    <recommendedName>
        <fullName evidence="2">CAAX prenyl protease 2/Lysostaphin resistance protein A-like domain-containing protein</fullName>
    </recommendedName>
</protein>
<dbReference type="GO" id="GO:0004175">
    <property type="term" value="F:endopeptidase activity"/>
    <property type="evidence" value="ECO:0007669"/>
    <property type="project" value="UniProtKB-ARBA"/>
</dbReference>
<feature type="domain" description="CAAX prenyl protease 2/Lysostaphin resistance protein A-like" evidence="2">
    <location>
        <begin position="100"/>
        <end position="194"/>
    </location>
</feature>
<keyword evidence="1" id="KW-1133">Transmembrane helix</keyword>
<feature type="transmembrane region" description="Helical" evidence="1">
    <location>
        <begin position="156"/>
        <end position="175"/>
    </location>
</feature>
<keyword evidence="1" id="KW-0812">Transmembrane</keyword>
<dbReference type="Pfam" id="PF02517">
    <property type="entry name" value="Rce1-like"/>
    <property type="match status" value="1"/>
</dbReference>
<evidence type="ECO:0000313" key="3">
    <source>
        <dbReference type="EMBL" id="PZD72578.1"/>
    </source>
</evidence>
<organism evidence="3 4">
    <name type="scientific">Acaryochloris thomasi RCC1774</name>
    <dbReference type="NCBI Taxonomy" id="1764569"/>
    <lineage>
        <taxon>Bacteria</taxon>
        <taxon>Bacillati</taxon>
        <taxon>Cyanobacteriota</taxon>
        <taxon>Cyanophyceae</taxon>
        <taxon>Acaryochloridales</taxon>
        <taxon>Acaryochloridaceae</taxon>
        <taxon>Acaryochloris</taxon>
        <taxon>Acaryochloris thomasi</taxon>
    </lineage>
</organism>
<dbReference type="InterPro" id="IPR003675">
    <property type="entry name" value="Rce1/LyrA-like_dom"/>
</dbReference>
<feature type="transmembrane region" description="Helical" evidence="1">
    <location>
        <begin position="131"/>
        <end position="150"/>
    </location>
</feature>
<dbReference type="PANTHER" id="PTHR43592:SF20">
    <property type="entry name" value="ALPHA_BETA-HYDROLASES SUPERFAMILY PROTEIN"/>
    <property type="match status" value="1"/>
</dbReference>
<keyword evidence="1" id="KW-0472">Membrane</keyword>
<evidence type="ECO:0000259" key="2">
    <source>
        <dbReference type="Pfam" id="PF02517"/>
    </source>
</evidence>
<feature type="transmembrane region" description="Helical" evidence="1">
    <location>
        <begin position="62"/>
        <end position="92"/>
    </location>
</feature>
<evidence type="ECO:0000256" key="1">
    <source>
        <dbReference type="SAM" id="Phobius"/>
    </source>
</evidence>
<feature type="transmembrane region" description="Helical" evidence="1">
    <location>
        <begin position="225"/>
        <end position="244"/>
    </location>
</feature>